<organism evidence="5 6">
    <name type="scientific">Enterococcus asini</name>
    <dbReference type="NCBI Taxonomy" id="57732"/>
    <lineage>
        <taxon>Bacteria</taxon>
        <taxon>Bacillati</taxon>
        <taxon>Bacillota</taxon>
        <taxon>Bacilli</taxon>
        <taxon>Lactobacillales</taxon>
        <taxon>Enterococcaceae</taxon>
        <taxon>Enterococcus</taxon>
    </lineage>
</organism>
<dbReference type="SUPFAM" id="SSF46548">
    <property type="entry name" value="alpha-helical ferredoxin"/>
    <property type="match status" value="1"/>
</dbReference>
<evidence type="ECO:0000313" key="5">
    <source>
        <dbReference type="EMBL" id="MDT2811106.1"/>
    </source>
</evidence>
<comment type="caution">
    <text evidence="5">The sequence shown here is derived from an EMBL/GenBank/DDBJ whole genome shotgun (WGS) entry which is preliminary data.</text>
</comment>
<evidence type="ECO:0000313" key="6">
    <source>
        <dbReference type="Proteomes" id="UP001256711"/>
    </source>
</evidence>
<dbReference type="PANTHER" id="PTHR40447">
    <property type="entry name" value="ANAEROBIC SULFITE REDUCTASE SUBUNIT A"/>
    <property type="match status" value="1"/>
</dbReference>
<evidence type="ECO:0000259" key="4">
    <source>
        <dbReference type="PROSITE" id="PS51379"/>
    </source>
</evidence>
<sequence length="360" mass="41777">METSYRLSAGEMDTLFAKLAENYLIYAPVRIHNGGRYALDDTIMYKEVTKYRDIEFHERSIFSMKEVLTPISQTLFYFTEEEFKEAKVKDERELLIFGRACDLNAVKIQDQIFLENGNEADFFYKRMRDKAHFVLMECTEQFDGCFCCSLGTNVTDLQEFSVSFRDEEAFVNVKDNEFATYFAEATPSDYEIKAPEENELQVDFPHLNNKEEYKRLVMHPMWAEYEKRCIGCGKCTIACSTCTCFTTKDVCYTENRNVGERKRTCTSCMLADFDTMAGGHCFRKTIGDRYRFKILHKVYAHDARFNTGAMCVGCGRCDADCPEQISYSETLHKINLALVEIRQEMASEAEMKQKEALHHV</sequence>
<keyword evidence="3" id="KW-0411">Iron-sulfur</keyword>
<dbReference type="GO" id="GO:0046872">
    <property type="term" value="F:metal ion binding"/>
    <property type="evidence" value="ECO:0007669"/>
    <property type="project" value="UniProtKB-KW"/>
</dbReference>
<evidence type="ECO:0000256" key="1">
    <source>
        <dbReference type="ARBA" id="ARBA00022723"/>
    </source>
</evidence>
<evidence type="ECO:0000256" key="2">
    <source>
        <dbReference type="ARBA" id="ARBA00023004"/>
    </source>
</evidence>
<dbReference type="Pfam" id="PF17179">
    <property type="entry name" value="Fer4_22"/>
    <property type="match status" value="1"/>
</dbReference>
<feature type="domain" description="4Fe-4S ferredoxin-type" evidence="4">
    <location>
        <begin position="218"/>
        <end position="250"/>
    </location>
</feature>
<dbReference type="EMBL" id="JARQBJ010000005">
    <property type="protein sequence ID" value="MDT2811106.1"/>
    <property type="molecule type" value="Genomic_DNA"/>
</dbReference>
<gene>
    <name evidence="5" type="primary">asrA</name>
    <name evidence="5" type="ORF">P7H43_11515</name>
</gene>
<evidence type="ECO:0000256" key="3">
    <source>
        <dbReference type="ARBA" id="ARBA00023014"/>
    </source>
</evidence>
<dbReference type="RefSeq" id="WP_010753740.1">
    <property type="nucleotide sequence ID" value="NZ_JARQBJ010000005.1"/>
</dbReference>
<dbReference type="PANTHER" id="PTHR40447:SF1">
    <property type="entry name" value="ANAEROBIC SULFITE REDUCTASE SUBUNIT A"/>
    <property type="match status" value="1"/>
</dbReference>
<proteinExistence type="predicted"/>
<dbReference type="Proteomes" id="UP001256711">
    <property type="component" value="Unassembled WGS sequence"/>
</dbReference>
<reference evidence="5" key="1">
    <citation type="submission" date="2023-03" db="EMBL/GenBank/DDBJ databases">
        <authorList>
            <person name="Shen W."/>
            <person name="Cai J."/>
        </authorList>
    </citation>
    <scope>NUCLEOTIDE SEQUENCE</scope>
    <source>
        <strain evidence="5">B226-2</strain>
    </source>
</reference>
<dbReference type="InterPro" id="IPR014259">
    <property type="entry name" value="Sulphite_reductase_A"/>
</dbReference>
<dbReference type="PROSITE" id="PS00198">
    <property type="entry name" value="4FE4S_FER_1"/>
    <property type="match status" value="1"/>
</dbReference>
<dbReference type="InterPro" id="IPR017900">
    <property type="entry name" value="4Fe4S_Fe_S_CS"/>
</dbReference>
<dbReference type="InterPro" id="IPR017896">
    <property type="entry name" value="4Fe4S_Fe-S-bd"/>
</dbReference>
<keyword evidence="1" id="KW-0479">Metal-binding</keyword>
<feature type="domain" description="4Fe-4S ferredoxin-type" evidence="4">
    <location>
        <begin position="301"/>
        <end position="330"/>
    </location>
</feature>
<dbReference type="AlphaFoldDB" id="A0AAW8TXX4"/>
<dbReference type="GeneID" id="78366132"/>
<name>A0AAW8TXX4_9ENTE</name>
<protein>
    <submittedName>
        <fullName evidence="5">Anaerobic sulfite reductase subunit AsrA</fullName>
    </submittedName>
</protein>
<dbReference type="NCBIfam" id="TIGR02910">
    <property type="entry name" value="sulfite_red_A"/>
    <property type="match status" value="1"/>
</dbReference>
<dbReference type="PROSITE" id="PS51379">
    <property type="entry name" value="4FE4S_FER_2"/>
    <property type="match status" value="2"/>
</dbReference>
<keyword evidence="2" id="KW-0408">Iron</keyword>
<accession>A0AAW8TXX4</accession>
<dbReference type="GO" id="GO:0051536">
    <property type="term" value="F:iron-sulfur cluster binding"/>
    <property type="evidence" value="ECO:0007669"/>
    <property type="project" value="UniProtKB-KW"/>
</dbReference>